<dbReference type="Gene3D" id="1.10.10.60">
    <property type="entry name" value="Homeodomain-like"/>
    <property type="match status" value="2"/>
</dbReference>
<dbReference type="GO" id="GO:0043565">
    <property type="term" value="F:sequence-specific DNA binding"/>
    <property type="evidence" value="ECO:0007669"/>
    <property type="project" value="InterPro"/>
</dbReference>
<keyword evidence="2" id="KW-0238">DNA-binding</keyword>
<dbReference type="InterPro" id="IPR009057">
    <property type="entry name" value="Homeodomain-like_sf"/>
</dbReference>
<gene>
    <name evidence="5" type="ORF">FS935_10550</name>
</gene>
<dbReference type="InterPro" id="IPR018062">
    <property type="entry name" value="HTH_AraC-typ_CS"/>
</dbReference>
<dbReference type="SUPFAM" id="SSF46689">
    <property type="entry name" value="Homeodomain-like"/>
    <property type="match status" value="2"/>
</dbReference>
<sequence>MEGLQRMNDSLQFIEENLDSTLQIEEIAKVACMSKYHFQRMFQMITGVSVAEYIRKRKLTLAAQELSHSRARVLDIALKYGYESPESFSKAFRKAHGISPVEVRRTGINIKAFPKLSFQIQLKGEQEMNYKIIQKDEFKVVGKGIEISMGENNKEVPLFWEQSNKSGWTKVLAAQAGVMGLMGICLDHNHKQENMTYFIGIEKNSEKIIQDCEERIIPASTWAVFEVVGPMPHSIQNIWKRIFSEWFPSTGYEHGNAPEIEVYPDGDPNAEDYRSEVWVPIIKR</sequence>
<feature type="domain" description="HTH araC/xylS-type" evidence="4">
    <location>
        <begin position="8"/>
        <end position="106"/>
    </location>
</feature>
<dbReference type="Proteomes" id="UP000321363">
    <property type="component" value="Unassembled WGS sequence"/>
</dbReference>
<dbReference type="PANTHER" id="PTHR47504">
    <property type="entry name" value="RIGHT ORIGIN-BINDING PROTEIN"/>
    <property type="match status" value="1"/>
</dbReference>
<keyword evidence="6" id="KW-1185">Reference proteome</keyword>
<keyword evidence="3" id="KW-0804">Transcription</keyword>
<dbReference type="InterPro" id="IPR018060">
    <property type="entry name" value="HTH_AraC"/>
</dbReference>
<dbReference type="Gene3D" id="3.20.80.10">
    <property type="entry name" value="Regulatory factor, effector binding domain"/>
    <property type="match status" value="1"/>
</dbReference>
<comment type="caution">
    <text evidence="5">The sequence shown here is derived from an EMBL/GenBank/DDBJ whole genome shotgun (WGS) entry which is preliminary data.</text>
</comment>
<proteinExistence type="predicted"/>
<evidence type="ECO:0000313" key="5">
    <source>
        <dbReference type="EMBL" id="TXC91322.1"/>
    </source>
</evidence>
<protein>
    <submittedName>
        <fullName evidence="5">AraC family transcriptional regulator</fullName>
    </submittedName>
</protein>
<dbReference type="AlphaFoldDB" id="A0A5C6W4K0"/>
<keyword evidence="1" id="KW-0805">Transcription regulation</keyword>
<reference evidence="5 6" key="1">
    <citation type="journal article" date="2005" name="Int. J. Syst. Evol. Microbiol.">
        <title>Bacillus litoralis sp. nov., isolated from a tidal flat of the Yellow Sea in Korea.</title>
        <authorList>
            <person name="Yoon J.H."/>
            <person name="Oh T.K."/>
        </authorList>
    </citation>
    <scope>NUCLEOTIDE SEQUENCE [LARGE SCALE GENOMIC DNA]</scope>
    <source>
        <strain evidence="5 6">SW-211</strain>
    </source>
</reference>
<evidence type="ECO:0000313" key="6">
    <source>
        <dbReference type="Proteomes" id="UP000321363"/>
    </source>
</evidence>
<dbReference type="RefSeq" id="WP_146948312.1">
    <property type="nucleotide sequence ID" value="NZ_VOQF01000005.1"/>
</dbReference>
<evidence type="ECO:0000256" key="1">
    <source>
        <dbReference type="ARBA" id="ARBA00023015"/>
    </source>
</evidence>
<dbReference type="SUPFAM" id="SSF55136">
    <property type="entry name" value="Probable bacterial effector-binding domain"/>
    <property type="match status" value="1"/>
</dbReference>
<organism evidence="5 6">
    <name type="scientific">Metabacillus litoralis</name>
    <dbReference type="NCBI Taxonomy" id="152268"/>
    <lineage>
        <taxon>Bacteria</taxon>
        <taxon>Bacillati</taxon>
        <taxon>Bacillota</taxon>
        <taxon>Bacilli</taxon>
        <taxon>Bacillales</taxon>
        <taxon>Bacillaceae</taxon>
        <taxon>Metabacillus</taxon>
    </lineage>
</organism>
<accession>A0A5C6W4K0</accession>
<dbReference type="Pfam" id="PF14526">
    <property type="entry name" value="Cass2"/>
    <property type="match status" value="1"/>
</dbReference>
<dbReference type="InterPro" id="IPR011256">
    <property type="entry name" value="Reg_factor_effector_dom_sf"/>
</dbReference>
<evidence type="ECO:0000256" key="3">
    <source>
        <dbReference type="ARBA" id="ARBA00023163"/>
    </source>
</evidence>
<evidence type="ECO:0000256" key="2">
    <source>
        <dbReference type="ARBA" id="ARBA00023125"/>
    </source>
</evidence>
<dbReference type="PRINTS" id="PR00032">
    <property type="entry name" value="HTHARAC"/>
</dbReference>
<dbReference type="PROSITE" id="PS01124">
    <property type="entry name" value="HTH_ARAC_FAMILY_2"/>
    <property type="match status" value="1"/>
</dbReference>
<dbReference type="PANTHER" id="PTHR47504:SF5">
    <property type="entry name" value="RIGHT ORIGIN-BINDING PROTEIN"/>
    <property type="match status" value="1"/>
</dbReference>
<dbReference type="InterPro" id="IPR050959">
    <property type="entry name" value="MarA-like"/>
</dbReference>
<evidence type="ECO:0000259" key="4">
    <source>
        <dbReference type="PROSITE" id="PS01124"/>
    </source>
</evidence>
<dbReference type="InterPro" id="IPR029441">
    <property type="entry name" value="Cass2"/>
</dbReference>
<dbReference type="SMART" id="SM00871">
    <property type="entry name" value="AraC_E_bind"/>
    <property type="match status" value="1"/>
</dbReference>
<dbReference type="OrthoDB" id="9801123at2"/>
<name>A0A5C6W4K0_9BACI</name>
<dbReference type="SMART" id="SM00342">
    <property type="entry name" value="HTH_ARAC"/>
    <property type="match status" value="1"/>
</dbReference>
<dbReference type="PROSITE" id="PS00041">
    <property type="entry name" value="HTH_ARAC_FAMILY_1"/>
    <property type="match status" value="1"/>
</dbReference>
<dbReference type="Pfam" id="PF12833">
    <property type="entry name" value="HTH_18"/>
    <property type="match status" value="1"/>
</dbReference>
<dbReference type="InterPro" id="IPR020449">
    <property type="entry name" value="Tscrpt_reg_AraC-type_HTH"/>
</dbReference>
<dbReference type="GO" id="GO:0003700">
    <property type="term" value="F:DNA-binding transcription factor activity"/>
    <property type="evidence" value="ECO:0007669"/>
    <property type="project" value="InterPro"/>
</dbReference>
<dbReference type="EMBL" id="VOQF01000005">
    <property type="protein sequence ID" value="TXC91322.1"/>
    <property type="molecule type" value="Genomic_DNA"/>
</dbReference>
<dbReference type="InterPro" id="IPR010499">
    <property type="entry name" value="AraC_E-bd"/>
</dbReference>